<keyword evidence="6 9" id="KW-0413">Isomerase</keyword>
<keyword evidence="4" id="KW-0799">Topoisomerase</keyword>
<evidence type="ECO:0000256" key="5">
    <source>
        <dbReference type="ARBA" id="ARBA00023125"/>
    </source>
</evidence>
<dbReference type="PRINTS" id="PR00416">
    <property type="entry name" value="EUTPISMRASEI"/>
</dbReference>
<evidence type="ECO:0000256" key="4">
    <source>
        <dbReference type="ARBA" id="ARBA00023029"/>
    </source>
</evidence>
<dbReference type="PROSITE" id="PS52038">
    <property type="entry name" value="TOPO_IB_2"/>
    <property type="match status" value="1"/>
</dbReference>
<dbReference type="InterPro" id="IPR049331">
    <property type="entry name" value="Top1B_N_bact"/>
</dbReference>
<dbReference type="GO" id="GO:0006265">
    <property type="term" value="P:DNA topological change"/>
    <property type="evidence" value="ECO:0007669"/>
    <property type="project" value="InterPro"/>
</dbReference>
<dbReference type="Pfam" id="PF01028">
    <property type="entry name" value="Topoisom_I"/>
    <property type="match status" value="1"/>
</dbReference>
<dbReference type="Gene3D" id="3.30.66.10">
    <property type="entry name" value="DNA topoisomerase I domain"/>
    <property type="match status" value="1"/>
</dbReference>
<dbReference type="Gene3D" id="1.10.132.120">
    <property type="match status" value="1"/>
</dbReference>
<dbReference type="InterPro" id="IPR011010">
    <property type="entry name" value="DNA_brk_join_enz"/>
</dbReference>
<evidence type="ECO:0000256" key="3">
    <source>
        <dbReference type="ARBA" id="ARBA00012891"/>
    </source>
</evidence>
<comment type="similarity">
    <text evidence="2">Belongs to the type IB topoisomerase family.</text>
</comment>
<evidence type="ECO:0000259" key="7">
    <source>
        <dbReference type="Pfam" id="PF01028"/>
    </source>
</evidence>
<dbReference type="OrthoDB" id="9778962at2"/>
<dbReference type="EC" id="5.6.2.1" evidence="3"/>
<name>K2HC70_9RHOB</name>
<dbReference type="GO" id="GO:0003677">
    <property type="term" value="F:DNA binding"/>
    <property type="evidence" value="ECO:0007669"/>
    <property type="project" value="UniProtKB-KW"/>
</dbReference>
<dbReference type="Gene3D" id="3.90.15.10">
    <property type="entry name" value="Topoisomerase I, Chain A, domain 3"/>
    <property type="match status" value="1"/>
</dbReference>
<accession>K2HC70</accession>
<keyword evidence="5" id="KW-0238">DNA-binding</keyword>
<evidence type="ECO:0000256" key="6">
    <source>
        <dbReference type="ARBA" id="ARBA00023235"/>
    </source>
</evidence>
<comment type="catalytic activity">
    <reaction evidence="1">
        <text>ATP-independent breakage of single-stranded DNA, followed by passage and rejoining.</text>
        <dbReference type="EC" id="5.6.2.1"/>
    </reaction>
</comment>
<organism evidence="9 10">
    <name type="scientific">Oceaniovalibus guishaninsula JLT2003</name>
    <dbReference type="NCBI Taxonomy" id="1231392"/>
    <lineage>
        <taxon>Bacteria</taxon>
        <taxon>Pseudomonadati</taxon>
        <taxon>Pseudomonadota</taxon>
        <taxon>Alphaproteobacteria</taxon>
        <taxon>Rhodobacterales</taxon>
        <taxon>Roseobacteraceae</taxon>
        <taxon>Oceaniovalibus</taxon>
    </lineage>
</organism>
<feature type="domain" description="DNA topoisomerase IB N-terminal" evidence="8">
    <location>
        <begin position="25"/>
        <end position="73"/>
    </location>
</feature>
<dbReference type="InterPro" id="IPR013500">
    <property type="entry name" value="TopoI_cat_euk"/>
</dbReference>
<dbReference type="InterPro" id="IPR014711">
    <property type="entry name" value="TopoI_cat_a-hlx-sub_euk"/>
</dbReference>
<feature type="domain" description="DNA topoisomerase I catalytic core eukaryotic-type" evidence="7">
    <location>
        <begin position="91"/>
        <end position="259"/>
    </location>
</feature>
<dbReference type="eggNOG" id="COG3569">
    <property type="taxonomic scope" value="Bacteria"/>
</dbReference>
<dbReference type="EMBL" id="AMGO01000036">
    <property type="protein sequence ID" value="EKE44202.1"/>
    <property type="molecule type" value="Genomic_DNA"/>
</dbReference>
<dbReference type="Pfam" id="PF21338">
    <property type="entry name" value="Top1B_N_bact"/>
    <property type="match status" value="1"/>
</dbReference>
<reference evidence="9 10" key="1">
    <citation type="journal article" date="2012" name="J. Bacteriol.">
        <title>Draft Genome Sequence of Oceaniovalibus guishaninsula JLT2003T.</title>
        <authorList>
            <person name="Tang K."/>
            <person name="Liu K."/>
            <person name="Jiao N."/>
        </authorList>
    </citation>
    <scope>NUCLEOTIDE SEQUENCE [LARGE SCALE GENOMIC DNA]</scope>
    <source>
        <strain evidence="9 10">JLT2003</strain>
    </source>
</reference>
<evidence type="ECO:0000313" key="9">
    <source>
        <dbReference type="EMBL" id="EKE44202.1"/>
    </source>
</evidence>
<dbReference type="SUPFAM" id="SSF55869">
    <property type="entry name" value="DNA topoisomerase I domain"/>
    <property type="match status" value="1"/>
</dbReference>
<evidence type="ECO:0000313" key="10">
    <source>
        <dbReference type="Proteomes" id="UP000006765"/>
    </source>
</evidence>
<evidence type="ECO:0000256" key="2">
    <source>
        <dbReference type="ARBA" id="ARBA00006645"/>
    </source>
</evidence>
<dbReference type="AlphaFoldDB" id="K2HC70"/>
<keyword evidence="10" id="KW-1185">Reference proteome</keyword>
<dbReference type="InterPro" id="IPR035447">
    <property type="entry name" value="DNA_topo_I_N_sf"/>
</dbReference>
<sequence length="326" mass="36004">MAGPPDLIHYPDTRPGITRRRAGRGFSYIAPDGTRIDDAGERARLAALAVPPAYEDVWMCPLPRGHLQATGRDARARKQYRYHEDWTAFRARRKYDDLARFGTALPAIRRRIARDLNGAAGERDTAIAAILAMIDRLSLRIGNRDYTEENGSYGATTLRHRHLKLTDQGMKLDYKAKGGKRVRRDLRDKRLARVLHELDDLGGATLVSWVDADGAVHEVTSSAVNERLAEMAGQDGFTAKTFRTWNGTAAAMEVALREEAPTIAAMAEAAAERLGNTPAIARTSYIHPDVIALTERDLAERQKLAERGGDMRGLRVAERGVLGVLG</sequence>
<proteinExistence type="inferred from homology"/>
<gene>
    <name evidence="9" type="ORF">OCGS_1718</name>
</gene>
<evidence type="ECO:0000256" key="1">
    <source>
        <dbReference type="ARBA" id="ARBA00000213"/>
    </source>
</evidence>
<dbReference type="SUPFAM" id="SSF56349">
    <property type="entry name" value="DNA breaking-rejoining enzymes"/>
    <property type="match status" value="1"/>
</dbReference>
<dbReference type="RefSeq" id="WP_007426870.1">
    <property type="nucleotide sequence ID" value="NZ_AMGO01000036.1"/>
</dbReference>
<dbReference type="PATRIC" id="fig|1231392.3.peg.1727"/>
<dbReference type="GO" id="GO:0003917">
    <property type="term" value="F:DNA topoisomerase type I (single strand cut, ATP-independent) activity"/>
    <property type="evidence" value="ECO:0007669"/>
    <property type="project" value="UniProtKB-EC"/>
</dbReference>
<dbReference type="STRING" id="1231392.OCGS_1718"/>
<evidence type="ECO:0000259" key="8">
    <source>
        <dbReference type="Pfam" id="PF21338"/>
    </source>
</evidence>
<dbReference type="Proteomes" id="UP000006765">
    <property type="component" value="Unassembled WGS sequence"/>
</dbReference>
<protein>
    <recommendedName>
        <fullName evidence="3">DNA topoisomerase</fullName>
        <ecNumber evidence="3">5.6.2.1</ecNumber>
    </recommendedName>
</protein>
<dbReference type="InterPro" id="IPR001631">
    <property type="entry name" value="TopoI"/>
</dbReference>
<comment type="caution">
    <text evidence="9">The sequence shown here is derived from an EMBL/GenBank/DDBJ whole genome shotgun (WGS) entry which is preliminary data.</text>
</comment>